<dbReference type="Proteomes" id="UP000629468">
    <property type="component" value="Unassembled WGS sequence"/>
</dbReference>
<proteinExistence type="inferred from homology"/>
<keyword evidence="5 9" id="KW-1133">Transmembrane helix</keyword>
<evidence type="ECO:0000256" key="9">
    <source>
        <dbReference type="SAM" id="Phobius"/>
    </source>
</evidence>
<evidence type="ECO:0000256" key="7">
    <source>
        <dbReference type="ARBA" id="ARBA00038324"/>
    </source>
</evidence>
<sequence>MNVDDTDYDSPSLSSSRSASPTPSFDDYGVPGNKAMDLYDTMLPKWRAAPRRWLLPLIRKESQILAQMQEKIRTPWLDAYFVYTSSLGTHTFFMTTLPACFWFGYTDLARGLLSALSIGVYSSSVVKDLFCSPRPFSPPVTRLTMGSHHLEYGFPSTHSTNSISIALLLFAYIYDLTYPPLSSTPTTLSPTTFFILSLILAIYAFSIVFGRLYTAMHSFTDCFCGVFLGTAIWWVSSSWNGIPIHISSLSSSPTTTIHLGRGLGMETHLWNWVSNGHWEVPLILIPLCLFLVHQHPQPVDDCPCFEDAIAFASVFFGALVGDWVKRHSGLKEVMERVAIMPGSGWIFDVGRGWMQVERGWLDYLTWWSAATLKMTIGIMVIFTWRLLAKSALHLILPPLFRLCARAFRLPNRRFYTPATEYKSVPSEFAMTKQGVGVLHPIPSLIDLPGSVGFDVDVDVDGGERVGDGKGRRVRIVNGGVFNGNEKIGKVVNVGGNGGGLHVTFDHDEEEDNKGQGVKHYDADVLTKVIVYAGIAFISIEVLPASFGLLGLGVKSWM</sequence>
<evidence type="ECO:0000256" key="4">
    <source>
        <dbReference type="ARBA" id="ARBA00022824"/>
    </source>
</evidence>
<dbReference type="Gene3D" id="1.20.144.10">
    <property type="entry name" value="Phosphatidic acid phosphatase type 2/haloperoxidase"/>
    <property type="match status" value="1"/>
</dbReference>
<evidence type="ECO:0000259" key="10">
    <source>
        <dbReference type="SMART" id="SM00014"/>
    </source>
</evidence>
<dbReference type="PANTHER" id="PTHR14969:SF28">
    <property type="entry name" value="DIHYDROSPHINGOSINE 1-PHOSPHATE PHOSPHATASE LCB3-RELATED"/>
    <property type="match status" value="1"/>
</dbReference>
<protein>
    <recommendedName>
        <fullName evidence="10">Phosphatidic acid phosphatase type 2/haloperoxidase domain-containing protein</fullName>
    </recommendedName>
</protein>
<dbReference type="CDD" id="cd03388">
    <property type="entry name" value="PAP2_SPPase1"/>
    <property type="match status" value="1"/>
</dbReference>
<dbReference type="InterPro" id="IPR036938">
    <property type="entry name" value="PAP2/HPO_sf"/>
</dbReference>
<keyword evidence="3" id="KW-0378">Hydrolase</keyword>
<feature type="compositionally biased region" description="Low complexity" evidence="8">
    <location>
        <begin position="10"/>
        <end position="24"/>
    </location>
</feature>
<comment type="subcellular location">
    <subcellularLocation>
        <location evidence="1">Endoplasmic reticulum membrane</location>
        <topology evidence="1">Multi-pass membrane protein</topology>
    </subcellularLocation>
</comment>
<feature type="transmembrane region" description="Helical" evidence="9">
    <location>
        <begin position="364"/>
        <end position="387"/>
    </location>
</feature>
<keyword evidence="6 9" id="KW-0472">Membrane</keyword>
<feature type="transmembrane region" description="Helical" evidence="9">
    <location>
        <begin position="80"/>
        <end position="105"/>
    </location>
</feature>
<name>A0A8H7C378_AGABI</name>
<accession>A0A8H7C378</accession>
<gene>
    <name evidence="11" type="ORF">Agabi119p4_9345</name>
</gene>
<feature type="transmembrane region" description="Helical" evidence="9">
    <location>
        <begin position="193"/>
        <end position="212"/>
    </location>
</feature>
<dbReference type="EMBL" id="JABXXO010000013">
    <property type="protein sequence ID" value="KAF7761353.1"/>
    <property type="molecule type" value="Genomic_DNA"/>
</dbReference>
<keyword evidence="4" id="KW-0256">Endoplasmic reticulum</keyword>
<evidence type="ECO:0000256" key="2">
    <source>
        <dbReference type="ARBA" id="ARBA00022692"/>
    </source>
</evidence>
<organism evidence="11 12">
    <name type="scientific">Agaricus bisporus var. burnettii</name>
    <dbReference type="NCBI Taxonomy" id="192524"/>
    <lineage>
        <taxon>Eukaryota</taxon>
        <taxon>Fungi</taxon>
        <taxon>Dikarya</taxon>
        <taxon>Basidiomycota</taxon>
        <taxon>Agaricomycotina</taxon>
        <taxon>Agaricomycetes</taxon>
        <taxon>Agaricomycetidae</taxon>
        <taxon>Agaricales</taxon>
        <taxon>Agaricineae</taxon>
        <taxon>Agaricaceae</taxon>
        <taxon>Agaricus</taxon>
    </lineage>
</organism>
<feature type="domain" description="Phosphatidic acid phosphatase type 2/haloperoxidase" evidence="10">
    <location>
        <begin position="109"/>
        <end position="237"/>
    </location>
</feature>
<evidence type="ECO:0000313" key="12">
    <source>
        <dbReference type="Proteomes" id="UP000629468"/>
    </source>
</evidence>
<feature type="region of interest" description="Disordered" evidence="8">
    <location>
        <begin position="1"/>
        <end position="28"/>
    </location>
</feature>
<evidence type="ECO:0000256" key="6">
    <source>
        <dbReference type="ARBA" id="ARBA00023136"/>
    </source>
</evidence>
<comment type="similarity">
    <text evidence="7">Belongs to the type 2 lipid phosphate phosphatase family.</text>
</comment>
<dbReference type="InterPro" id="IPR000326">
    <property type="entry name" value="PAP2/HPO"/>
</dbReference>
<dbReference type="SUPFAM" id="SSF48317">
    <property type="entry name" value="Acid phosphatase/Vanadium-dependent haloperoxidase"/>
    <property type="match status" value="1"/>
</dbReference>
<dbReference type="GO" id="GO:0005789">
    <property type="term" value="C:endoplasmic reticulum membrane"/>
    <property type="evidence" value="ECO:0007669"/>
    <property type="project" value="UniProtKB-SubCell"/>
</dbReference>
<dbReference type="SMART" id="SM00014">
    <property type="entry name" value="acidPPc"/>
    <property type="match status" value="1"/>
</dbReference>
<evidence type="ECO:0000256" key="3">
    <source>
        <dbReference type="ARBA" id="ARBA00022801"/>
    </source>
</evidence>
<dbReference type="PANTHER" id="PTHR14969">
    <property type="entry name" value="SPHINGOSINE-1-PHOSPHATE PHOSPHOHYDROLASE"/>
    <property type="match status" value="1"/>
</dbReference>
<dbReference type="GO" id="GO:0042392">
    <property type="term" value="F:sphingosine-1-phosphate phosphatase activity"/>
    <property type="evidence" value="ECO:0007669"/>
    <property type="project" value="TreeGrafter"/>
</dbReference>
<feature type="transmembrane region" description="Helical" evidence="9">
    <location>
        <begin position="528"/>
        <end position="551"/>
    </location>
</feature>
<comment type="caution">
    <text evidence="11">The sequence shown here is derived from an EMBL/GenBank/DDBJ whole genome shotgun (WGS) entry which is preliminary data.</text>
</comment>
<evidence type="ECO:0000256" key="1">
    <source>
        <dbReference type="ARBA" id="ARBA00004477"/>
    </source>
</evidence>
<evidence type="ECO:0000256" key="8">
    <source>
        <dbReference type="SAM" id="MobiDB-lite"/>
    </source>
</evidence>
<feature type="transmembrane region" description="Helical" evidence="9">
    <location>
        <begin position="219"/>
        <end position="236"/>
    </location>
</feature>
<evidence type="ECO:0000313" key="11">
    <source>
        <dbReference type="EMBL" id="KAF7761353.1"/>
    </source>
</evidence>
<dbReference type="Pfam" id="PF01569">
    <property type="entry name" value="PAP2"/>
    <property type="match status" value="1"/>
</dbReference>
<evidence type="ECO:0000256" key="5">
    <source>
        <dbReference type="ARBA" id="ARBA00022989"/>
    </source>
</evidence>
<feature type="transmembrane region" description="Helical" evidence="9">
    <location>
        <begin position="152"/>
        <end position="173"/>
    </location>
</feature>
<reference evidence="11 12" key="1">
    <citation type="journal article" name="Sci. Rep.">
        <title>Telomere-to-telomere assembled and centromere annotated genomes of the two main subspecies of the button mushroom Agaricus bisporus reveal especially polymorphic chromosome ends.</title>
        <authorList>
            <person name="Sonnenberg A.S.M."/>
            <person name="Sedaghat-Telgerd N."/>
            <person name="Lavrijssen B."/>
            <person name="Ohm R.A."/>
            <person name="Hendrickx P.M."/>
            <person name="Scholtmeijer K."/>
            <person name="Baars J.J.P."/>
            <person name="van Peer A."/>
        </authorList>
    </citation>
    <scope>NUCLEOTIDE SEQUENCE [LARGE SCALE GENOMIC DNA]</scope>
    <source>
        <strain evidence="11 12">H119_p4</strain>
    </source>
</reference>
<dbReference type="AlphaFoldDB" id="A0A8H7C378"/>
<keyword evidence="2 9" id="KW-0812">Transmembrane</keyword>